<dbReference type="InterPro" id="IPR006764">
    <property type="entry name" value="SAM_dep_MeTrfase_SAV2177_type"/>
</dbReference>
<dbReference type="RefSeq" id="WP_081595429.1">
    <property type="nucleotide sequence ID" value="NZ_JBIRUQ010000002.1"/>
</dbReference>
<accession>A0ABW7TNU6</accession>
<dbReference type="GO" id="GO:0008168">
    <property type="term" value="F:methyltransferase activity"/>
    <property type="evidence" value="ECO:0007669"/>
    <property type="project" value="UniProtKB-KW"/>
</dbReference>
<dbReference type="Gene3D" id="3.40.50.150">
    <property type="entry name" value="Vaccinia Virus protein VP39"/>
    <property type="match status" value="1"/>
</dbReference>
<keyword evidence="1" id="KW-0808">Transferase</keyword>
<dbReference type="InterPro" id="IPR029063">
    <property type="entry name" value="SAM-dependent_MTases_sf"/>
</dbReference>
<dbReference type="SUPFAM" id="SSF53335">
    <property type="entry name" value="S-adenosyl-L-methionine-dependent methyltransferases"/>
    <property type="match status" value="1"/>
</dbReference>
<reference evidence="1 2" key="1">
    <citation type="submission" date="2024-10" db="EMBL/GenBank/DDBJ databases">
        <title>The Natural Products Discovery Center: Release of the First 8490 Sequenced Strains for Exploring Actinobacteria Biosynthetic Diversity.</title>
        <authorList>
            <person name="Kalkreuter E."/>
            <person name="Kautsar S.A."/>
            <person name="Yang D."/>
            <person name="Bader C.D."/>
            <person name="Teijaro C.N."/>
            <person name="Fluegel L."/>
            <person name="Davis C.M."/>
            <person name="Simpson J.R."/>
            <person name="Lauterbach L."/>
            <person name="Steele A.D."/>
            <person name="Gui C."/>
            <person name="Meng S."/>
            <person name="Li G."/>
            <person name="Viehrig K."/>
            <person name="Ye F."/>
            <person name="Su P."/>
            <person name="Kiefer A.F."/>
            <person name="Nichols A."/>
            <person name="Cepeda A.J."/>
            <person name="Yan W."/>
            <person name="Fan B."/>
            <person name="Jiang Y."/>
            <person name="Adhikari A."/>
            <person name="Zheng C.-J."/>
            <person name="Schuster L."/>
            <person name="Cowan T.M."/>
            <person name="Smanski M.J."/>
            <person name="Chevrette M.G."/>
            <person name="De Carvalho L.P.S."/>
            <person name="Shen B."/>
        </authorList>
    </citation>
    <scope>NUCLEOTIDE SEQUENCE [LARGE SCALE GENOMIC DNA]</scope>
    <source>
        <strain evidence="1 2">NPDC020568</strain>
    </source>
</reference>
<proteinExistence type="predicted"/>
<evidence type="ECO:0000313" key="1">
    <source>
        <dbReference type="EMBL" id="MFI1461526.1"/>
    </source>
</evidence>
<protein>
    <submittedName>
        <fullName evidence="1">SAM-dependent methyltransferase</fullName>
        <ecNumber evidence="1">2.1.1.-</ecNumber>
    </submittedName>
</protein>
<dbReference type="GO" id="GO:0032259">
    <property type="term" value="P:methylation"/>
    <property type="evidence" value="ECO:0007669"/>
    <property type="project" value="UniProtKB-KW"/>
</dbReference>
<dbReference type="EC" id="2.1.1.-" evidence="1"/>
<gene>
    <name evidence="1" type="ORF">ACH4WX_12480</name>
</gene>
<keyword evidence="2" id="KW-1185">Reference proteome</keyword>
<keyword evidence="1" id="KW-0489">Methyltransferase</keyword>
<dbReference type="EMBL" id="JBIRUQ010000002">
    <property type="protein sequence ID" value="MFI1461526.1"/>
    <property type="molecule type" value="Genomic_DNA"/>
</dbReference>
<dbReference type="Proteomes" id="UP001611263">
    <property type="component" value="Unassembled WGS sequence"/>
</dbReference>
<name>A0ABW7TNU6_9NOCA</name>
<dbReference type="GeneID" id="93504527"/>
<sequence length="294" mass="32907">MSMPALPSQSQRYIRRPVGVDTTRPSIARVYDYSLGGKDNYDVDRTAWAHIEQAAPRYGEVGRMNRRWLQRVVRYLAGSAGIDQFLDIGAGLPTALNTHQIAQHENRHARVVYVDNDPLCAVHGSALLAQNDNIRYLRGDLLEPGTLLENRDVIRYLDPDRPIGLLVCGVLQHLDDDICPAGVMREYITRLPEGSFVAMTSFWDPADEDPELHALADQLENAFTASGLGPGRHRTREQHLQIFHGLELLAPGLTELDDWWPSGPPVRSRAPEQRLVLGGVGFKQRSNLSLVHSR</sequence>
<comment type="caution">
    <text evidence="1">The sequence shown here is derived from an EMBL/GenBank/DDBJ whole genome shotgun (WGS) entry which is preliminary data.</text>
</comment>
<dbReference type="PIRSF" id="PIRSF017393">
    <property type="entry name" value="MTase_SAV2177"/>
    <property type="match status" value="1"/>
</dbReference>
<dbReference type="Pfam" id="PF04672">
    <property type="entry name" value="Methyltransf_19"/>
    <property type="match status" value="1"/>
</dbReference>
<evidence type="ECO:0000313" key="2">
    <source>
        <dbReference type="Proteomes" id="UP001611263"/>
    </source>
</evidence>
<organism evidence="1 2">
    <name type="scientific">Nocardia carnea</name>
    <dbReference type="NCBI Taxonomy" id="37328"/>
    <lineage>
        <taxon>Bacteria</taxon>
        <taxon>Bacillati</taxon>
        <taxon>Actinomycetota</taxon>
        <taxon>Actinomycetes</taxon>
        <taxon>Mycobacteriales</taxon>
        <taxon>Nocardiaceae</taxon>
        <taxon>Nocardia</taxon>
    </lineage>
</organism>